<evidence type="ECO:0000256" key="1">
    <source>
        <dbReference type="ARBA" id="ARBA00004613"/>
    </source>
</evidence>
<dbReference type="InterPro" id="IPR050909">
    <property type="entry name" value="Bact_Autotransporter_VF"/>
</dbReference>
<evidence type="ECO:0000256" key="3">
    <source>
        <dbReference type="ARBA" id="ARBA00022729"/>
    </source>
</evidence>
<dbReference type="EMBL" id="FTOE01000002">
    <property type="protein sequence ID" value="SIS56081.1"/>
    <property type="molecule type" value="Genomic_DNA"/>
</dbReference>
<dbReference type="Pfam" id="PF05860">
    <property type="entry name" value="TPS"/>
    <property type="match status" value="1"/>
</dbReference>
<dbReference type="InterPro" id="IPR012334">
    <property type="entry name" value="Pectin_lyas_fold"/>
</dbReference>
<dbReference type="Proteomes" id="UP000185999">
    <property type="component" value="Unassembled WGS sequence"/>
</dbReference>
<dbReference type="PANTHER" id="PTHR12338">
    <property type="entry name" value="AUTOTRANSPORTER"/>
    <property type="match status" value="1"/>
</dbReference>
<dbReference type="Pfam" id="PF18657">
    <property type="entry name" value="YDG"/>
    <property type="match status" value="9"/>
</dbReference>
<dbReference type="InterPro" id="IPR041286">
    <property type="entry name" value="MBG_2"/>
</dbReference>
<evidence type="ECO:0000256" key="4">
    <source>
        <dbReference type="SAM" id="MobiDB-lite"/>
    </source>
</evidence>
<feature type="domain" description="Filamentous haemagglutinin FhaB/tRNA nuclease CdiA-like TPS" evidence="5">
    <location>
        <begin position="52"/>
        <end position="164"/>
    </location>
</feature>
<dbReference type="Gene3D" id="2.160.20.110">
    <property type="match status" value="3"/>
</dbReference>
<dbReference type="Gene3D" id="2.160.20.10">
    <property type="entry name" value="Single-stranded right-handed beta-helix, Pectin lyase-like"/>
    <property type="match status" value="1"/>
</dbReference>
<dbReference type="SMART" id="SM00912">
    <property type="entry name" value="Haemagg_act"/>
    <property type="match status" value="1"/>
</dbReference>
<sequence>MLGHGSLNHLYRLVWSKTQGAWIAVAETTRGQGKGSSRKLLVAVVGLSSALAQASPEGGLVVSGTGSIAQSGATTTITQTTRNLSLNWDSFNIAARETVTFNQPSAAAIAVNRIMDSNGTQILGNLNANGQVYLINPNGILFGQNAQVNVGALVASTLDLDDASLNSDSRSFSGAGTGSVINQGTINAADGGYVALLGNSISNQGTITAPGGSVALGAGSAVTLTFADNSLVQMQVDESLLDNLADNGGLIQANGGRVLLSAGARDSLLASVVNNTGVIEARSVENHDGVIVLLGGMAAGTTKVAGTLDASAPDGGDGGFIETSAAHVNVADGTVVTTLAANGQTGQWLIDPSDYTIAASGGNITGAAVSRNLASSNIRIETTGANGDIYVNDAVTWGADNSLTLDAHRDININQSITATGENGKLVLEYGQDATDGVISGVAADYNVNAPVNLQAGNNFSTQLGSTGTVKEFIVITSLGEAGSTTTTDLQGIDGNLSGHYALGDNIDAADTLEWNDNAGFDTLGTFSGSFDGLGHSIANLSINSPTTDYIGLFRIATAGSVITNVGLLDASVTGKAHVGGLVGYDNGGTISNSYITGNVAGELRVGGLVGSSDLATISNSYATANVTATDNNAGGLVGHFNNSKISNSYASGSLSSGDFRIGGLVAESTDSSTISNSYWDTVTTGQSRSPGGGSGKTTADLLKQTTYAGFDFGNTWFMVEGSTRPFLRNEYSTSIGNAHQLQLMSLNLAADYTLTNNLDLAAELANPSGMWGTASTSQATGITSGFAPISYGFSGSFDGLGHTISNLSIDRPSTNFVGLFGFTATGSVIDNVGLLGASVSGNDKVGGLVGRNGGTISNSYATGSVHGEGYDVGGLVGLIVEGTVSNSYATGSVSSTGGNTGGLVGRGYNGIISNSYATGITASSGSAGGLVGSVSGGSISNSYWDTVTTGQSTSAGGGADRTTSQLLTQATYRGFDFNNTWFMVEGSTRPFLRSEYSTTITNAHQLQLMAIDLSADYTLTNNLDLATELANPSGLWGGSSAGFFPIGNHSTGFSGSIDGLGHTISNLSIDRPSTSYIGLFGDTTAGSLIDNLGLLDASVTGANRVATLAGSTYGTVNNSYATGSVNGDIAGVLIGENNGTISNSYATGNVSGLQRLGGLVGFNNNNNKISNSYADVTVSGSYETGGLVGYNGYNAEISNSYATGSVTNNTQFAGGLVGVNYNNAKIINSYATGPVSGIDGKVGGLVGSDTGTITLSYWDTATTGQSTSAGNKDSGTGLSTADIHKKASFSDEWDLADTGGSGAVWRIYEDHSAPLLTHFMTDLTLADTAVTYNSAAQSGGDFTSIDKVLGAAATETNAGIYNDYHSTQQGFDIKGGGLIISQADLSVTGLTATAKTYDANTTATLGGTAAIAKLGTDDVSVSGTASGLFADKNVDTGKAITVTGNSLSGIDAGNYNLVQQTDLTADILKADLLVTGLAATAKTYDANTTATLGGTAAIAKLGTDDVTVGGTASGLFADKNVDTGKAITVTGNSISGDDAGNYNLLQQAGLSADISKADLSVTGLTVGDKIYDATTDAILGGTAAITKLGSDDVSVGGTASGLFADKNVDTGKTITVTGNSLSGTDAGNYNLLQQAGLSADISKADLSVTGLAATAKTYDATTDAILGGTAAITKLGSDDVTVGGTASGLFADKNVDTGKTITVTGNSLSGTDAGNYNLLQQAGLSADISKADLSVTGLAATAKTYDATTDAILGGTAAITKLGSDDVSLGGSASGLFADKNVDTGKTITVTGNSLSGTDAGNYNLLQQTGLTADITQADLLVTGLTAGDKTYNANTAAILGGTAAVAAISGDDVTLDGTAGGLFADKNVATDKTIDVTGNSLSGDDAGNYNLVQQAGLTADITQADLLVTGLTAGDKTYNANTTAALGGTAAVTALDGDSVILDGTAGGLFADKNVATDKTIDVTGNSLSGDDAGNYNLVQQAGLTADITQADLLVTGLTAGDKTYNANAIAALGGTSAVAAISGDDVTLDGTAGGLFADKNVGSDKTVTASGNTLSGDDAGNYNLVQQAGLTADITQADLLVTGLTAGDKTYNGDSSATLNTANLLLTGLIDGDALSLSATGLFADKNAAADKTVTLASHYTGADVSNYAIVDQTTTTADITQAALTYSATAVSFFSGQAPGELSGGVSGFVAGETLIGSTSGAPTWTTEAGATSQPGSYAINGAGLTAGNYRFVQGAGNASALTLTPGTATNPVVQVTAQLASSVLSPQVRSQPQALNGSSSVRVSQSDNSDNGSADDSSADDANSAALNTQMAIASGGPAMQIVSGGVNLPETMVAE</sequence>
<proteinExistence type="predicted"/>
<dbReference type="NCBIfam" id="TIGR01901">
    <property type="entry name" value="adhes_NPXG"/>
    <property type="match status" value="1"/>
</dbReference>
<dbReference type="InterPro" id="IPR011050">
    <property type="entry name" value="Pectin_lyase_fold/virulence"/>
</dbReference>
<dbReference type="Pfam" id="PF07581">
    <property type="entry name" value="Glug"/>
    <property type="match status" value="4"/>
</dbReference>
<dbReference type="GO" id="GO:0005576">
    <property type="term" value="C:extracellular region"/>
    <property type="evidence" value="ECO:0007669"/>
    <property type="project" value="UniProtKB-SubCell"/>
</dbReference>
<dbReference type="InterPro" id="IPR008638">
    <property type="entry name" value="FhaB/CdiA-like_TPS"/>
</dbReference>
<evidence type="ECO:0000313" key="7">
    <source>
        <dbReference type="Proteomes" id="UP000185999"/>
    </source>
</evidence>
<evidence type="ECO:0000313" key="6">
    <source>
        <dbReference type="EMBL" id="SIS56081.1"/>
    </source>
</evidence>
<dbReference type="InterPro" id="IPR011493">
    <property type="entry name" value="GLUG"/>
</dbReference>
<keyword evidence="3" id="KW-0732">Signal</keyword>
<dbReference type="OrthoDB" id="218680at2"/>
<evidence type="ECO:0000256" key="2">
    <source>
        <dbReference type="ARBA" id="ARBA00022525"/>
    </source>
</evidence>
<organism evidence="6 7">
    <name type="scientific">Neptunomonas antarctica</name>
    <dbReference type="NCBI Taxonomy" id="619304"/>
    <lineage>
        <taxon>Bacteria</taxon>
        <taxon>Pseudomonadati</taxon>
        <taxon>Pseudomonadota</taxon>
        <taxon>Gammaproteobacteria</taxon>
        <taxon>Oceanospirillales</taxon>
        <taxon>Oceanospirillaceae</taxon>
        <taxon>Neptunomonas</taxon>
    </lineage>
</organism>
<protein>
    <submittedName>
        <fullName evidence="6">Filamentous hemagglutinin family N-terminal domain-containing protein</fullName>
    </submittedName>
</protein>
<feature type="compositionally biased region" description="Low complexity" evidence="4">
    <location>
        <begin position="2283"/>
        <end position="2309"/>
    </location>
</feature>
<dbReference type="PANTHER" id="PTHR12338:SF8">
    <property type="entry name" value="HEME_HEMOPEXIN-BINDING PROTEIN"/>
    <property type="match status" value="1"/>
</dbReference>
<reference evidence="7" key="1">
    <citation type="submission" date="2017-01" db="EMBL/GenBank/DDBJ databases">
        <authorList>
            <person name="Varghese N."/>
            <person name="Submissions S."/>
        </authorList>
    </citation>
    <scope>NUCLEOTIDE SEQUENCE [LARGE SCALE GENOMIC DNA]</scope>
    <source>
        <strain evidence="7">DSM 22306</strain>
    </source>
</reference>
<evidence type="ECO:0000259" key="5">
    <source>
        <dbReference type="SMART" id="SM00912"/>
    </source>
</evidence>
<keyword evidence="2" id="KW-0964">Secreted</keyword>
<dbReference type="Pfam" id="PF18676">
    <property type="entry name" value="MBG_2"/>
    <property type="match status" value="1"/>
</dbReference>
<feature type="region of interest" description="Disordered" evidence="4">
    <location>
        <begin position="2272"/>
        <end position="2309"/>
    </location>
</feature>
<dbReference type="RefSeq" id="WP_076495951.1">
    <property type="nucleotide sequence ID" value="NZ_FTOE01000002.1"/>
</dbReference>
<accession>A0A1N7K3D7</accession>
<gene>
    <name evidence="6" type="ORF">SAMN05421760_102170</name>
</gene>
<comment type="subcellular location">
    <subcellularLocation>
        <location evidence="1">Secreted</location>
    </subcellularLocation>
</comment>
<dbReference type="STRING" id="619304.SAMN05421760_102170"/>
<keyword evidence="7" id="KW-1185">Reference proteome</keyword>
<feature type="compositionally biased region" description="Polar residues" evidence="4">
    <location>
        <begin position="2272"/>
        <end position="2282"/>
    </location>
</feature>
<name>A0A1N7K3D7_9GAMM</name>
<dbReference type="InterPro" id="IPR041248">
    <property type="entry name" value="YDG"/>
</dbReference>
<dbReference type="SUPFAM" id="SSF51126">
    <property type="entry name" value="Pectin lyase-like"/>
    <property type="match status" value="1"/>
</dbReference>